<comment type="caution">
    <text evidence="2">The sequence shown here is derived from an EMBL/GenBank/DDBJ whole genome shotgun (WGS) entry which is preliminary data.</text>
</comment>
<name>A0A4R3YVW4_9FIRM</name>
<keyword evidence="3" id="KW-1185">Reference proteome</keyword>
<dbReference type="InterPro" id="IPR032820">
    <property type="entry name" value="ATPase_put"/>
</dbReference>
<dbReference type="Proteomes" id="UP000295515">
    <property type="component" value="Unassembled WGS sequence"/>
</dbReference>
<keyword evidence="1" id="KW-0812">Transmembrane</keyword>
<dbReference type="RefSeq" id="WP_066449778.1">
    <property type="nucleotide sequence ID" value="NZ_CAUWFI010000014.1"/>
</dbReference>
<protein>
    <submittedName>
        <fullName evidence="2">Putative F0F1-ATPase subunit (Ca2+/Mg2+ transporter)</fullName>
    </submittedName>
</protein>
<keyword evidence="1" id="KW-0472">Membrane</keyword>
<feature type="transmembrane region" description="Helical" evidence="1">
    <location>
        <begin position="7"/>
        <end position="26"/>
    </location>
</feature>
<feature type="transmembrane region" description="Helical" evidence="1">
    <location>
        <begin position="38"/>
        <end position="56"/>
    </location>
</feature>
<dbReference type="AlphaFoldDB" id="A0A4R3YVW4"/>
<dbReference type="EMBL" id="SMCQ01000017">
    <property type="protein sequence ID" value="TCV95383.1"/>
    <property type="molecule type" value="Genomic_DNA"/>
</dbReference>
<reference evidence="2 3" key="1">
    <citation type="submission" date="2019-03" db="EMBL/GenBank/DDBJ databases">
        <title>Genomic Encyclopedia of Type Strains, Phase IV (KMG-IV): sequencing the most valuable type-strain genomes for metagenomic binning, comparative biology and taxonomic classification.</title>
        <authorList>
            <person name="Goeker M."/>
        </authorList>
    </citation>
    <scope>NUCLEOTIDE SEQUENCE [LARGE SCALE GENOMIC DNA]</scope>
    <source>
        <strain evidence="2 3">DSM 29487</strain>
    </source>
</reference>
<evidence type="ECO:0000313" key="2">
    <source>
        <dbReference type="EMBL" id="TCV95383.1"/>
    </source>
</evidence>
<proteinExistence type="predicted"/>
<dbReference type="Pfam" id="PF09527">
    <property type="entry name" value="ATPase_gene1"/>
    <property type="match status" value="1"/>
</dbReference>
<accession>A0A4R3YVW4</accession>
<evidence type="ECO:0000313" key="3">
    <source>
        <dbReference type="Proteomes" id="UP000295515"/>
    </source>
</evidence>
<sequence length="62" mass="7026">MLKDLVFALELGLKVIGVFLFCLWVGLKIDEYFDSQPIALLICLLLSFIYVIKLLLGVGKHE</sequence>
<evidence type="ECO:0000256" key="1">
    <source>
        <dbReference type="SAM" id="Phobius"/>
    </source>
</evidence>
<gene>
    <name evidence="2" type="ORF">EDD60_11744</name>
</gene>
<keyword evidence="1" id="KW-1133">Transmembrane helix</keyword>
<organism evidence="2 3">
    <name type="scientific">Longibaculum muris</name>
    <dbReference type="NCBI Taxonomy" id="1796628"/>
    <lineage>
        <taxon>Bacteria</taxon>
        <taxon>Bacillati</taxon>
        <taxon>Bacillota</taxon>
        <taxon>Erysipelotrichia</taxon>
        <taxon>Erysipelotrichales</taxon>
        <taxon>Coprobacillaceae</taxon>
        <taxon>Longibaculum</taxon>
    </lineage>
</organism>